<evidence type="ECO:0000256" key="4">
    <source>
        <dbReference type="ARBA" id="ARBA00023136"/>
    </source>
</evidence>
<keyword evidence="4 6" id="KW-0472">Membrane</keyword>
<dbReference type="PANTHER" id="PTHR45974">
    <property type="entry name" value="RECEPTOR-LIKE PROTEIN 55"/>
    <property type="match status" value="1"/>
</dbReference>
<accession>A0A9N9BP97</accession>
<evidence type="ECO:0000256" key="3">
    <source>
        <dbReference type="ARBA" id="ARBA00022737"/>
    </source>
</evidence>
<sequence length="617" mass="67149">MFESESQDFSNDSEFLDASPNTFRQTIKEQFHNTRATSNSSLFQDPENFEDVSDQFPILKSVNQGAVENVEKLSGTHIADEAVLYPPVNSDGVGVGVEVNLESERKTEVFVNDTNKNIENTRNINIKNIENVENVENVVNTVNVSGDNERKKKKRWKWICCPIFWPFYFCFWRGEDKTLPMTRTDIELNQTIQDKRKIQKKRRNCCLIILLIIIILLLLGNMIALDVRSSQPLLNSANSTAATDPLAPPPVQVKNAVCISLFSAFALQPQQFPCDFCTSDSNAAPNITDFCVLKGIWANAVNVTSIETVAGWMKNNEFCRWVGVTCDQGGRVVALQMSFPNVPNIFIDNLGNLEKLSTLKITGNSLAPSGPFPTSLFKLKNLATIRLELTALTNMPDTFDKLSSLTSLQLIRNPSLGNTFPSSVTSLSLNTLAVSGQNIGGTIPDGIGNSATLQSSLQNLDMSFNQFTGTVPASLLQLKSLTSLVLGRNQLSGPIPALPTTLTTLDLNTNAFSGSIPTSLTQITGLTFLSLQANSLTGPIPPSITQLTKLTDLSLQSNKLSGGIPDGIGNMNILILNLASNALTGQVPTSICQKSFNTCDLSLNALTSPIKCTVCLV</sequence>
<protein>
    <submittedName>
        <fullName evidence="7">9536_t:CDS:1</fullName>
    </submittedName>
</protein>
<organism evidence="7 8">
    <name type="scientific">Paraglomus brasilianum</name>
    <dbReference type="NCBI Taxonomy" id="144538"/>
    <lineage>
        <taxon>Eukaryota</taxon>
        <taxon>Fungi</taxon>
        <taxon>Fungi incertae sedis</taxon>
        <taxon>Mucoromycota</taxon>
        <taxon>Glomeromycotina</taxon>
        <taxon>Glomeromycetes</taxon>
        <taxon>Paraglomerales</taxon>
        <taxon>Paraglomeraceae</taxon>
        <taxon>Paraglomus</taxon>
    </lineage>
</organism>
<gene>
    <name evidence="7" type="ORF">PBRASI_LOCUS6178</name>
</gene>
<evidence type="ECO:0000256" key="5">
    <source>
        <dbReference type="ARBA" id="ARBA00023180"/>
    </source>
</evidence>
<dbReference type="OrthoDB" id="676979at2759"/>
<proteinExistence type="predicted"/>
<dbReference type="EMBL" id="CAJVPI010000792">
    <property type="protein sequence ID" value="CAG8572531.1"/>
    <property type="molecule type" value="Genomic_DNA"/>
</dbReference>
<keyword evidence="5" id="KW-0325">Glycoprotein</keyword>
<evidence type="ECO:0000313" key="8">
    <source>
        <dbReference type="Proteomes" id="UP000789739"/>
    </source>
</evidence>
<dbReference type="SUPFAM" id="SSF52058">
    <property type="entry name" value="L domain-like"/>
    <property type="match status" value="1"/>
</dbReference>
<keyword evidence="2" id="KW-0732">Signal</keyword>
<keyword evidence="6" id="KW-0812">Transmembrane</keyword>
<evidence type="ECO:0000313" key="7">
    <source>
        <dbReference type="EMBL" id="CAG8572531.1"/>
    </source>
</evidence>
<keyword evidence="8" id="KW-1185">Reference proteome</keyword>
<dbReference type="InterPro" id="IPR032675">
    <property type="entry name" value="LRR_dom_sf"/>
</dbReference>
<dbReference type="FunFam" id="3.80.10.10:FF:000383">
    <property type="entry name" value="Leucine-rich repeat receptor protein kinase EMS1"/>
    <property type="match status" value="1"/>
</dbReference>
<dbReference type="InterPro" id="IPR001611">
    <property type="entry name" value="Leu-rich_rpt"/>
</dbReference>
<keyword evidence="6" id="KW-1133">Transmembrane helix</keyword>
<name>A0A9N9BP97_9GLOM</name>
<evidence type="ECO:0000256" key="2">
    <source>
        <dbReference type="ARBA" id="ARBA00022729"/>
    </source>
</evidence>
<comment type="subcellular location">
    <subcellularLocation>
        <location evidence="1">Membrane</location>
    </subcellularLocation>
</comment>
<evidence type="ECO:0000256" key="1">
    <source>
        <dbReference type="ARBA" id="ARBA00004370"/>
    </source>
</evidence>
<dbReference type="Pfam" id="PF00560">
    <property type="entry name" value="LRR_1"/>
    <property type="match status" value="4"/>
</dbReference>
<reference evidence="7" key="1">
    <citation type="submission" date="2021-06" db="EMBL/GenBank/DDBJ databases">
        <authorList>
            <person name="Kallberg Y."/>
            <person name="Tangrot J."/>
            <person name="Rosling A."/>
        </authorList>
    </citation>
    <scope>NUCLEOTIDE SEQUENCE</scope>
    <source>
        <strain evidence="7">BR232B</strain>
    </source>
</reference>
<dbReference type="AlphaFoldDB" id="A0A9N9BP97"/>
<dbReference type="PANTHER" id="PTHR45974:SF266">
    <property type="entry name" value="LEUCINE-RICH REPEAT RECEPTOR PROTEIN KINASE HPCA1"/>
    <property type="match status" value="1"/>
</dbReference>
<keyword evidence="3" id="KW-0677">Repeat</keyword>
<dbReference type="GO" id="GO:0016020">
    <property type="term" value="C:membrane"/>
    <property type="evidence" value="ECO:0007669"/>
    <property type="project" value="UniProtKB-SubCell"/>
</dbReference>
<evidence type="ECO:0000256" key="6">
    <source>
        <dbReference type="SAM" id="Phobius"/>
    </source>
</evidence>
<dbReference type="Proteomes" id="UP000789739">
    <property type="component" value="Unassembled WGS sequence"/>
</dbReference>
<feature type="transmembrane region" description="Helical" evidence="6">
    <location>
        <begin position="205"/>
        <end position="225"/>
    </location>
</feature>
<dbReference type="Gene3D" id="3.80.10.10">
    <property type="entry name" value="Ribonuclease Inhibitor"/>
    <property type="match status" value="3"/>
</dbReference>
<comment type="caution">
    <text evidence="7">The sequence shown here is derived from an EMBL/GenBank/DDBJ whole genome shotgun (WGS) entry which is preliminary data.</text>
</comment>